<evidence type="ECO:0000256" key="1">
    <source>
        <dbReference type="SAM" id="MobiDB-lite"/>
    </source>
</evidence>
<protein>
    <submittedName>
        <fullName evidence="2">Uncharacterized protein</fullName>
    </submittedName>
</protein>
<sequence length="61" mass="6768">DVRFSITEKLIITSVKLINHIIEPVVTSVTLINNVSEPEPEPDIHLIDDEDASDIDDPNST</sequence>
<dbReference type="GeneID" id="69032437"/>
<feature type="non-terminal residue" evidence="2">
    <location>
        <position position="1"/>
    </location>
</feature>
<dbReference type="EMBL" id="EQ999980">
    <property type="protein sequence ID" value="OAT02428.1"/>
    <property type="molecule type" value="Genomic_DNA"/>
</dbReference>
<keyword evidence="3" id="KW-1185">Reference proteome</keyword>
<name>A0ABX2VZ63_AJEDR</name>
<evidence type="ECO:0000313" key="3">
    <source>
        <dbReference type="Proteomes" id="UP000002039"/>
    </source>
</evidence>
<dbReference type="Proteomes" id="UP000002039">
    <property type="component" value="Unassembled WGS sequence"/>
</dbReference>
<organism evidence="2 3">
    <name type="scientific">Ajellomyces dermatitidis (strain ER-3 / ATCC MYA-2586)</name>
    <name type="common">Blastomyces dermatitidis</name>
    <dbReference type="NCBI Taxonomy" id="559297"/>
    <lineage>
        <taxon>Eukaryota</taxon>
        <taxon>Fungi</taxon>
        <taxon>Dikarya</taxon>
        <taxon>Ascomycota</taxon>
        <taxon>Pezizomycotina</taxon>
        <taxon>Eurotiomycetes</taxon>
        <taxon>Eurotiomycetidae</taxon>
        <taxon>Onygenales</taxon>
        <taxon>Ajellomycetaceae</taxon>
        <taxon>Blastomyces</taxon>
    </lineage>
</organism>
<gene>
    <name evidence="2" type="ORF">BDCG_17545</name>
</gene>
<feature type="compositionally biased region" description="Acidic residues" evidence="1">
    <location>
        <begin position="48"/>
        <end position="61"/>
    </location>
</feature>
<dbReference type="RefSeq" id="XP_045282155.1">
    <property type="nucleotide sequence ID" value="XM_045426654.1"/>
</dbReference>
<proteinExistence type="predicted"/>
<reference evidence="3" key="1">
    <citation type="journal article" date="2015" name="PLoS Genet.">
        <title>The dynamic genome and transcriptome of the human fungal pathogen Blastomyces and close relative Emmonsia.</title>
        <authorList>
            <person name="Munoz J.F."/>
            <person name="Gauthier G.M."/>
            <person name="Desjardins C.A."/>
            <person name="Gallo J.E."/>
            <person name="Holder J."/>
            <person name="Sullivan T.D."/>
            <person name="Marty A.J."/>
            <person name="Carmen J.C."/>
            <person name="Chen Z."/>
            <person name="Ding L."/>
            <person name="Gujja S."/>
            <person name="Magrini V."/>
            <person name="Misas E."/>
            <person name="Mitreva M."/>
            <person name="Priest M."/>
            <person name="Saif S."/>
            <person name="Whiston E.A."/>
            <person name="Young S."/>
            <person name="Zeng Q."/>
            <person name="Goldman W.E."/>
            <person name="Mardis E.R."/>
            <person name="Taylor J.W."/>
            <person name="McEwen J.G."/>
            <person name="Clay O.K."/>
            <person name="Klein B.S."/>
            <person name="Cuomo C.A."/>
        </authorList>
    </citation>
    <scope>NUCLEOTIDE SEQUENCE [LARGE SCALE GENOMIC DNA]</scope>
    <source>
        <strain evidence="3">ER-3 / ATCC MYA-2586</strain>
    </source>
</reference>
<accession>A0ABX2VZ63</accession>
<feature type="region of interest" description="Disordered" evidence="1">
    <location>
        <begin position="38"/>
        <end position="61"/>
    </location>
</feature>
<evidence type="ECO:0000313" key="2">
    <source>
        <dbReference type="EMBL" id="OAT02428.1"/>
    </source>
</evidence>